<dbReference type="KEGG" id="sfu:Sfum_1646"/>
<reference evidence="2 3" key="1">
    <citation type="submission" date="2006-10" db="EMBL/GenBank/DDBJ databases">
        <title>Complete sequence of Syntrophobacter fumaroxidans MPOB.</title>
        <authorList>
            <consortium name="US DOE Joint Genome Institute"/>
            <person name="Copeland A."/>
            <person name="Lucas S."/>
            <person name="Lapidus A."/>
            <person name="Barry K."/>
            <person name="Detter J.C."/>
            <person name="Glavina del Rio T."/>
            <person name="Hammon N."/>
            <person name="Israni S."/>
            <person name="Pitluck S."/>
            <person name="Goltsman E.G."/>
            <person name="Martinez M."/>
            <person name="Schmutz J."/>
            <person name="Larimer F."/>
            <person name="Land M."/>
            <person name="Hauser L."/>
            <person name="Kyrpides N."/>
            <person name="Kim E."/>
            <person name="Boone D.R."/>
            <person name="Brockman F."/>
            <person name="Culley D."/>
            <person name="Ferry J."/>
            <person name="Gunsalus R."/>
            <person name="McInerney M.J."/>
            <person name="Morrison M."/>
            <person name="Plugge C."/>
            <person name="Rohlin L."/>
            <person name="Scholten J."/>
            <person name="Sieber J."/>
            <person name="Stams A.J.M."/>
            <person name="Worm P."/>
            <person name="Henstra A.M."/>
            <person name="Richardson P."/>
        </authorList>
    </citation>
    <scope>NUCLEOTIDE SEQUENCE [LARGE SCALE GENOMIC DNA]</scope>
    <source>
        <strain evidence="3">DSM 10017 / MPOB</strain>
    </source>
</reference>
<dbReference type="EMBL" id="CP000478">
    <property type="protein sequence ID" value="ABK17333.1"/>
    <property type="molecule type" value="Genomic_DNA"/>
</dbReference>
<evidence type="ECO:0000313" key="2">
    <source>
        <dbReference type="EMBL" id="ABK17333.1"/>
    </source>
</evidence>
<dbReference type="Proteomes" id="UP000001784">
    <property type="component" value="Chromosome"/>
</dbReference>
<protein>
    <submittedName>
        <fullName evidence="2">Uncharacterized protein</fullName>
    </submittedName>
</protein>
<evidence type="ECO:0000256" key="1">
    <source>
        <dbReference type="SAM" id="MobiDB-lite"/>
    </source>
</evidence>
<dbReference type="STRING" id="335543.Sfum_1646"/>
<name>A0LIT1_SYNFM</name>
<gene>
    <name evidence="2" type="ordered locus">Sfum_1646</name>
</gene>
<organism evidence="2 3">
    <name type="scientific">Syntrophobacter fumaroxidans (strain DSM 10017 / MPOB)</name>
    <dbReference type="NCBI Taxonomy" id="335543"/>
    <lineage>
        <taxon>Bacteria</taxon>
        <taxon>Pseudomonadati</taxon>
        <taxon>Thermodesulfobacteriota</taxon>
        <taxon>Syntrophobacteria</taxon>
        <taxon>Syntrophobacterales</taxon>
        <taxon>Syntrophobacteraceae</taxon>
        <taxon>Syntrophobacter</taxon>
    </lineage>
</organism>
<feature type="region of interest" description="Disordered" evidence="1">
    <location>
        <begin position="1"/>
        <end position="32"/>
    </location>
</feature>
<dbReference type="InParanoid" id="A0LIT1"/>
<dbReference type="AlphaFoldDB" id="A0LIT1"/>
<accession>A0LIT1</accession>
<keyword evidence="3" id="KW-1185">Reference proteome</keyword>
<evidence type="ECO:0000313" key="3">
    <source>
        <dbReference type="Proteomes" id="UP000001784"/>
    </source>
</evidence>
<sequence>MTDNAGPKLKSSPLMSERRPRPGKSSTCAGHSNRIRFHSQSSLVPRVQVQLCSNAIAGFRNFFLRDTNTGSSFAVFASYVLQE</sequence>
<proteinExistence type="predicted"/>
<dbReference type="HOGENOM" id="CLU_2541402_0_0_7"/>